<evidence type="ECO:0000256" key="1">
    <source>
        <dbReference type="ARBA" id="ARBA00022679"/>
    </source>
</evidence>
<sequence>MMVLTEAGVRRELKNLPEGEKNFQIEKGVIVTPSARQYLNDRNVKLVVVDKLTNKNSKVEVSNQSEDSGKIFPKYKCFQGGYLEEKPEHMTQLYGNKLVFKDHKKIVLRGKIDSLESKILETQVLSVKLQNEKLALELEEILSFVREILRCEVLEKPLGDINLIGMNEKEIREISHDPKKYFNMEHFFTSYKMGEIVVSINSLRSAVREVEIEAFKAFKNEEGEVSREDIIRALNRLSSCFYVIMFRCLTGKYK</sequence>
<dbReference type="Gene3D" id="1.20.1200.10">
    <property type="entry name" value="Cobalamin adenosyltransferase-like"/>
    <property type="match status" value="1"/>
</dbReference>
<gene>
    <name evidence="5" type="ORF">B9W14_11215</name>
</gene>
<keyword evidence="6" id="KW-1185">Reference proteome</keyword>
<dbReference type="GO" id="GO:0009236">
    <property type="term" value="P:cobalamin biosynthetic process"/>
    <property type="evidence" value="ECO:0007669"/>
    <property type="project" value="InterPro"/>
</dbReference>
<dbReference type="SUPFAM" id="SSF89028">
    <property type="entry name" value="Cobalamin adenosyltransferase-like"/>
    <property type="match status" value="1"/>
</dbReference>
<dbReference type="GO" id="GO:0005524">
    <property type="term" value="F:ATP binding"/>
    <property type="evidence" value="ECO:0007669"/>
    <property type="project" value="UniProtKB-KW"/>
</dbReference>
<evidence type="ECO:0000256" key="3">
    <source>
        <dbReference type="ARBA" id="ARBA00022840"/>
    </source>
</evidence>
<name>A0A2U8DYG0_9CLOT</name>
<evidence type="ECO:0000313" key="5">
    <source>
        <dbReference type="EMBL" id="AWI07756.1"/>
    </source>
</evidence>
<keyword evidence="3" id="KW-0067">ATP-binding</keyword>
<dbReference type="PIRSF" id="PIRSF012294">
    <property type="entry name" value="ATR_EutT"/>
    <property type="match status" value="1"/>
</dbReference>
<dbReference type="InterPro" id="IPR036451">
    <property type="entry name" value="CblAdoTrfase-like_sf"/>
</dbReference>
<dbReference type="InterPro" id="IPR009194">
    <property type="entry name" value="AdoTrfase_EutT"/>
</dbReference>
<keyword evidence="1 5" id="KW-0808">Transferase</keyword>
<keyword evidence="2" id="KW-0547">Nucleotide-binding</keyword>
<evidence type="ECO:0000256" key="2">
    <source>
        <dbReference type="ARBA" id="ARBA00022741"/>
    </source>
</evidence>
<accession>A0A2U8DYG0</accession>
<evidence type="ECO:0000259" key="4">
    <source>
        <dbReference type="Pfam" id="PF01923"/>
    </source>
</evidence>
<dbReference type="EMBL" id="CP020953">
    <property type="protein sequence ID" value="AWI07756.1"/>
    <property type="molecule type" value="Genomic_DNA"/>
</dbReference>
<dbReference type="GO" id="GO:0006580">
    <property type="term" value="P:ethanolamine metabolic process"/>
    <property type="evidence" value="ECO:0007669"/>
    <property type="project" value="InterPro"/>
</dbReference>
<protein>
    <submittedName>
        <fullName evidence="5">Cobalamin adenosyltransferase</fullName>
    </submittedName>
</protein>
<dbReference type="AlphaFoldDB" id="A0A2U8DYG0"/>
<dbReference type="GO" id="GO:0008817">
    <property type="term" value="F:corrinoid adenosyltransferase activity"/>
    <property type="evidence" value="ECO:0007669"/>
    <property type="project" value="InterPro"/>
</dbReference>
<reference evidence="6" key="1">
    <citation type="submission" date="2017-04" db="EMBL/GenBank/DDBJ databases">
        <authorList>
            <person name="Song Y."/>
            <person name="Cho B.-K."/>
        </authorList>
    </citation>
    <scope>NUCLEOTIDE SEQUENCE [LARGE SCALE GENOMIC DNA]</scope>
    <source>
        <strain evidence="6">SL1</strain>
    </source>
</reference>
<dbReference type="Proteomes" id="UP000244910">
    <property type="component" value="Chromosome"/>
</dbReference>
<proteinExistence type="predicted"/>
<dbReference type="KEGG" id="cdrk:B9W14_11215"/>
<evidence type="ECO:0000313" key="6">
    <source>
        <dbReference type="Proteomes" id="UP000244910"/>
    </source>
</evidence>
<feature type="domain" description="Cobalamin adenosyltransferase-like" evidence="4">
    <location>
        <begin position="82"/>
        <end position="246"/>
    </location>
</feature>
<organism evidence="5 6">
    <name type="scientific">Clostridium drakei</name>
    <dbReference type="NCBI Taxonomy" id="332101"/>
    <lineage>
        <taxon>Bacteria</taxon>
        <taxon>Bacillati</taxon>
        <taxon>Bacillota</taxon>
        <taxon>Clostridia</taxon>
        <taxon>Eubacteriales</taxon>
        <taxon>Clostridiaceae</taxon>
        <taxon>Clostridium</taxon>
    </lineage>
</organism>
<dbReference type="OrthoDB" id="306726at2"/>
<dbReference type="Pfam" id="PF01923">
    <property type="entry name" value="Cob_adeno_trans"/>
    <property type="match status" value="1"/>
</dbReference>
<dbReference type="InterPro" id="IPR016030">
    <property type="entry name" value="CblAdoTrfase-like"/>
</dbReference>